<dbReference type="EMBL" id="CP163432">
    <property type="protein sequence ID" value="XDQ15856.1"/>
    <property type="molecule type" value="Genomic_DNA"/>
</dbReference>
<dbReference type="AlphaFoldDB" id="A0AB39NBS0"/>
<sequence length="137" mass="14650">MAYRDSEFPWIKVTTFGFDHGVPETTIGALLIDLRGTALNDPAADSALAGRDGKNPDVIQHVMESPGLFTKLERIAGQARALLDFNAQKNFTARILIGDTDGRIHAVVIADAAAAVACHSTGTVMLRCWSTSRAIPS</sequence>
<dbReference type="InterPro" id="IPR053931">
    <property type="entry name" value="RapZ_C"/>
</dbReference>
<accession>A0AB39NBS0</accession>
<proteinExistence type="predicted"/>
<evidence type="ECO:0000313" key="2">
    <source>
        <dbReference type="EMBL" id="XDQ15856.1"/>
    </source>
</evidence>
<dbReference type="RefSeq" id="WP_369275783.1">
    <property type="nucleotide sequence ID" value="NZ_CP163432.1"/>
</dbReference>
<dbReference type="Pfam" id="PF22740">
    <property type="entry name" value="PapZ_C"/>
    <property type="match status" value="1"/>
</dbReference>
<feature type="domain" description="RapZ C-terminal" evidence="1">
    <location>
        <begin position="11"/>
        <end position="116"/>
    </location>
</feature>
<protein>
    <recommendedName>
        <fullName evidence="1">RapZ C-terminal domain-containing protein</fullName>
    </recommendedName>
</protein>
<organism evidence="2">
    <name type="scientific">Streptomyces sp. R11</name>
    <dbReference type="NCBI Taxonomy" id="3238625"/>
    <lineage>
        <taxon>Bacteria</taxon>
        <taxon>Bacillati</taxon>
        <taxon>Actinomycetota</taxon>
        <taxon>Actinomycetes</taxon>
        <taxon>Kitasatosporales</taxon>
        <taxon>Streptomycetaceae</taxon>
        <taxon>Streptomyces</taxon>
    </lineage>
</organism>
<gene>
    <name evidence="2" type="ORF">AB5J55_42775</name>
</gene>
<name>A0AB39NBS0_9ACTN</name>
<reference evidence="2" key="1">
    <citation type="submission" date="2024-07" db="EMBL/GenBank/DDBJ databases">
        <authorList>
            <person name="Yu S.T."/>
        </authorList>
    </citation>
    <scope>NUCLEOTIDE SEQUENCE</scope>
    <source>
        <strain evidence="2">R11</strain>
    </source>
</reference>
<evidence type="ECO:0000259" key="1">
    <source>
        <dbReference type="Pfam" id="PF22740"/>
    </source>
</evidence>